<dbReference type="EMBL" id="JADCKQ010000009">
    <property type="protein sequence ID" value="MBI1494392.1"/>
    <property type="molecule type" value="Genomic_DNA"/>
</dbReference>
<comment type="similarity">
    <text evidence="1">Belongs to the LysR transcriptional regulatory family.</text>
</comment>
<keyword evidence="2" id="KW-0805">Transcription regulation</keyword>
<evidence type="ECO:0000313" key="6">
    <source>
        <dbReference type="EMBL" id="MBI1494392.1"/>
    </source>
</evidence>
<proteinExistence type="inferred from homology"/>
<evidence type="ECO:0000259" key="5">
    <source>
        <dbReference type="PROSITE" id="PS50931"/>
    </source>
</evidence>
<evidence type="ECO:0000256" key="3">
    <source>
        <dbReference type="ARBA" id="ARBA00023125"/>
    </source>
</evidence>
<keyword evidence="3" id="KW-0238">DNA-binding</keyword>
<dbReference type="Pfam" id="PF00126">
    <property type="entry name" value="HTH_1"/>
    <property type="match status" value="1"/>
</dbReference>
<organism evidence="6 7">
    <name type="scientific">Halocynthiibacter styelae</name>
    <dbReference type="NCBI Taxonomy" id="2761955"/>
    <lineage>
        <taxon>Bacteria</taxon>
        <taxon>Pseudomonadati</taxon>
        <taxon>Pseudomonadota</taxon>
        <taxon>Alphaproteobacteria</taxon>
        <taxon>Rhodobacterales</taxon>
        <taxon>Paracoccaceae</taxon>
        <taxon>Halocynthiibacter</taxon>
    </lineage>
</organism>
<dbReference type="InterPro" id="IPR000847">
    <property type="entry name" value="LysR_HTH_N"/>
</dbReference>
<dbReference type="SUPFAM" id="SSF53850">
    <property type="entry name" value="Periplasmic binding protein-like II"/>
    <property type="match status" value="1"/>
</dbReference>
<dbReference type="Proteomes" id="UP000640583">
    <property type="component" value="Unassembled WGS sequence"/>
</dbReference>
<evidence type="ECO:0000313" key="7">
    <source>
        <dbReference type="Proteomes" id="UP000640583"/>
    </source>
</evidence>
<dbReference type="InterPro" id="IPR036390">
    <property type="entry name" value="WH_DNA-bd_sf"/>
</dbReference>
<dbReference type="PANTHER" id="PTHR30537:SF26">
    <property type="entry name" value="GLYCINE CLEAVAGE SYSTEM TRANSCRIPTIONAL ACTIVATOR"/>
    <property type="match status" value="1"/>
</dbReference>
<feature type="domain" description="HTH lysR-type" evidence="5">
    <location>
        <begin position="1"/>
        <end position="44"/>
    </location>
</feature>
<gene>
    <name evidence="6" type="ORF">H1D41_12155</name>
</gene>
<dbReference type="GO" id="GO:0003700">
    <property type="term" value="F:DNA-binding transcription factor activity"/>
    <property type="evidence" value="ECO:0007669"/>
    <property type="project" value="InterPro"/>
</dbReference>
<reference evidence="6" key="1">
    <citation type="submission" date="2020-10" db="EMBL/GenBank/DDBJ databases">
        <title>Paenihalocynthiibacter styelae gen. nov., sp. nov., isolated from stalked sea squirt Styela clava.</title>
        <authorList>
            <person name="Kim Y.-O."/>
            <person name="Yoon J.-H."/>
        </authorList>
    </citation>
    <scope>NUCLEOTIDE SEQUENCE</scope>
    <source>
        <strain evidence="6">MYP1-1</strain>
    </source>
</reference>
<keyword evidence="4" id="KW-0804">Transcription</keyword>
<evidence type="ECO:0000256" key="4">
    <source>
        <dbReference type="ARBA" id="ARBA00023163"/>
    </source>
</evidence>
<evidence type="ECO:0000256" key="1">
    <source>
        <dbReference type="ARBA" id="ARBA00009437"/>
    </source>
</evidence>
<name>A0A8J7LWH4_9RHOB</name>
<dbReference type="PROSITE" id="PS50931">
    <property type="entry name" value="HTH_LYSR"/>
    <property type="match status" value="1"/>
</dbReference>
<dbReference type="GO" id="GO:0043565">
    <property type="term" value="F:sequence-specific DNA binding"/>
    <property type="evidence" value="ECO:0007669"/>
    <property type="project" value="TreeGrafter"/>
</dbReference>
<dbReference type="SUPFAM" id="SSF46785">
    <property type="entry name" value="Winged helix' DNA-binding domain"/>
    <property type="match status" value="1"/>
</dbReference>
<comment type="caution">
    <text evidence="6">The sequence shown here is derived from an EMBL/GenBank/DDBJ whole genome shotgun (WGS) entry which is preliminary data.</text>
</comment>
<dbReference type="InterPro" id="IPR005119">
    <property type="entry name" value="LysR_subst-bd"/>
</dbReference>
<dbReference type="GO" id="GO:0006351">
    <property type="term" value="P:DNA-templated transcription"/>
    <property type="evidence" value="ECO:0007669"/>
    <property type="project" value="TreeGrafter"/>
</dbReference>
<sequence>MGSFTAAADELSVTPGAVTQHIKTLEAWAETQLFIRNARGVKLTLLAEELLPGFTQAFDQLGFSVHALRNKATPQKIKVAALPAIAQLWLAPRLGLLREVAPEIPVSVVAQNTPPNLAREPFDMTLFFLSDPPGKDEVKIAGDRIFPVCAPPIAERLHSISDLAQETLLHEGAWADDWDIWLRHQPDSDQIRRTGTTHSLYSIALEEARHGGGVLIADESLVETMLERGHLVRPFAASVELPRNMVARLTPAFRQSETYEIVERIMLSVA</sequence>
<dbReference type="InterPro" id="IPR058163">
    <property type="entry name" value="LysR-type_TF_proteobact-type"/>
</dbReference>
<dbReference type="Gene3D" id="1.10.10.10">
    <property type="entry name" value="Winged helix-like DNA-binding domain superfamily/Winged helix DNA-binding domain"/>
    <property type="match status" value="1"/>
</dbReference>
<dbReference type="InterPro" id="IPR036388">
    <property type="entry name" value="WH-like_DNA-bd_sf"/>
</dbReference>
<evidence type="ECO:0000256" key="2">
    <source>
        <dbReference type="ARBA" id="ARBA00023015"/>
    </source>
</evidence>
<accession>A0A8J7LWH4</accession>
<dbReference type="PANTHER" id="PTHR30537">
    <property type="entry name" value="HTH-TYPE TRANSCRIPTIONAL REGULATOR"/>
    <property type="match status" value="1"/>
</dbReference>
<dbReference type="AlphaFoldDB" id="A0A8J7LWH4"/>
<protein>
    <submittedName>
        <fullName evidence="6">LysR family transcriptional regulator</fullName>
    </submittedName>
</protein>
<dbReference type="Gene3D" id="3.40.190.10">
    <property type="entry name" value="Periplasmic binding protein-like II"/>
    <property type="match status" value="2"/>
</dbReference>
<dbReference type="Pfam" id="PF03466">
    <property type="entry name" value="LysR_substrate"/>
    <property type="match status" value="1"/>
</dbReference>
<keyword evidence="7" id="KW-1185">Reference proteome</keyword>